<name>A0ABN2S297_9PSEU</name>
<protein>
    <submittedName>
        <fullName evidence="1">Uncharacterized protein</fullName>
    </submittedName>
</protein>
<accession>A0ABN2S297</accession>
<dbReference type="EMBL" id="BAAANN010000031">
    <property type="protein sequence ID" value="GAA1978861.1"/>
    <property type="molecule type" value="Genomic_DNA"/>
</dbReference>
<dbReference type="Proteomes" id="UP001501116">
    <property type="component" value="Unassembled WGS sequence"/>
</dbReference>
<sequence>MIFALSSRRAPMSADDIPIAPSEEEKRRRFLAHAARVTMGLDDLDRSKSHFKQEMEKLEELVGNLGTAGASMPPARIRLEQANFLLSALRQSKRNTGANADRLMKISTKLGDFLEADRTPGPTGSRVQRKPISRFPRRAIDRALRTLPLAERERYFDEFLSELEEIAQSSRSRRAQLRYTIRLLWRVPVLWFALREPDAKANRVRR</sequence>
<evidence type="ECO:0000313" key="1">
    <source>
        <dbReference type="EMBL" id="GAA1978861.1"/>
    </source>
</evidence>
<proteinExistence type="predicted"/>
<keyword evidence="2" id="KW-1185">Reference proteome</keyword>
<organism evidence="1 2">
    <name type="scientific">Amycolatopsis minnesotensis</name>
    <dbReference type="NCBI Taxonomy" id="337894"/>
    <lineage>
        <taxon>Bacteria</taxon>
        <taxon>Bacillati</taxon>
        <taxon>Actinomycetota</taxon>
        <taxon>Actinomycetes</taxon>
        <taxon>Pseudonocardiales</taxon>
        <taxon>Pseudonocardiaceae</taxon>
        <taxon>Amycolatopsis</taxon>
    </lineage>
</organism>
<gene>
    <name evidence="1" type="ORF">GCM10009754_63750</name>
</gene>
<reference evidence="1 2" key="1">
    <citation type="journal article" date="2019" name="Int. J. Syst. Evol. Microbiol.">
        <title>The Global Catalogue of Microorganisms (GCM) 10K type strain sequencing project: providing services to taxonomists for standard genome sequencing and annotation.</title>
        <authorList>
            <consortium name="The Broad Institute Genomics Platform"/>
            <consortium name="The Broad Institute Genome Sequencing Center for Infectious Disease"/>
            <person name="Wu L."/>
            <person name="Ma J."/>
        </authorList>
    </citation>
    <scope>NUCLEOTIDE SEQUENCE [LARGE SCALE GENOMIC DNA]</scope>
    <source>
        <strain evidence="1 2">JCM 14545</strain>
    </source>
</reference>
<evidence type="ECO:0000313" key="2">
    <source>
        <dbReference type="Proteomes" id="UP001501116"/>
    </source>
</evidence>
<comment type="caution">
    <text evidence="1">The sequence shown here is derived from an EMBL/GenBank/DDBJ whole genome shotgun (WGS) entry which is preliminary data.</text>
</comment>